<dbReference type="Proteomes" id="UP000708208">
    <property type="component" value="Unassembled WGS sequence"/>
</dbReference>
<keyword evidence="2" id="KW-1185">Reference proteome</keyword>
<dbReference type="EMBL" id="CAJVCH010024824">
    <property type="protein sequence ID" value="CAG7697374.1"/>
    <property type="molecule type" value="Genomic_DNA"/>
</dbReference>
<organism evidence="1 2">
    <name type="scientific">Allacma fusca</name>
    <dbReference type="NCBI Taxonomy" id="39272"/>
    <lineage>
        <taxon>Eukaryota</taxon>
        <taxon>Metazoa</taxon>
        <taxon>Ecdysozoa</taxon>
        <taxon>Arthropoda</taxon>
        <taxon>Hexapoda</taxon>
        <taxon>Collembola</taxon>
        <taxon>Symphypleona</taxon>
        <taxon>Sminthuridae</taxon>
        <taxon>Allacma</taxon>
    </lineage>
</organism>
<evidence type="ECO:0000313" key="2">
    <source>
        <dbReference type="Proteomes" id="UP000708208"/>
    </source>
</evidence>
<evidence type="ECO:0000313" key="1">
    <source>
        <dbReference type="EMBL" id="CAG7697374.1"/>
    </source>
</evidence>
<reference evidence="1" key="1">
    <citation type="submission" date="2021-06" db="EMBL/GenBank/DDBJ databases">
        <authorList>
            <person name="Hodson N. C."/>
            <person name="Mongue J. A."/>
            <person name="Jaron S. K."/>
        </authorList>
    </citation>
    <scope>NUCLEOTIDE SEQUENCE</scope>
</reference>
<accession>A0A8J2NLQ6</accession>
<comment type="caution">
    <text evidence="1">The sequence shown here is derived from an EMBL/GenBank/DDBJ whole genome shotgun (WGS) entry which is preliminary data.</text>
</comment>
<sequence>MGNVTESFLLKAQIRGMVTNPIVRLFSGESLTGTSQDYHSGLNRLKELNFPDASYRVLELFGFGFNLDIVSPFEDH</sequence>
<gene>
    <name evidence="1" type="ORF">AFUS01_LOCUS4021</name>
</gene>
<proteinExistence type="predicted"/>
<dbReference type="AlphaFoldDB" id="A0A8J2NLQ6"/>
<name>A0A8J2NLQ6_9HEXA</name>
<protein>
    <submittedName>
        <fullName evidence="1">Uncharacterized protein</fullName>
    </submittedName>
</protein>